<reference evidence="1 2" key="1">
    <citation type="submission" date="2019-05" db="EMBL/GenBank/DDBJ databases">
        <authorList>
            <consortium name="Pathogen Informatics"/>
        </authorList>
    </citation>
    <scope>NUCLEOTIDE SEQUENCE [LARGE SCALE GENOMIC DNA]</scope>
    <source>
        <strain evidence="1 2">NM319</strain>
    </source>
</reference>
<sequence>MRSVAIVGLGWFGLPLARDLRNLGWDVKGSKRTPEGVEEMRLWRLETYQLELTPDINADPDDLYALLSVDSLVINLPPSSHFFDPDVYMRSIENLVNEALLYGVQHIIFISTTSVFPQAHGEFTELSAADENSVFYQIEQMLFQFEDLDIDILRFGGLIGDDRHPVHTMSGKSYEQGNSPVNLVHLEDCSRAVQSLLETPSGHRLYHLVAPQHPTRAEYYTAMAEKLAINPPHFDCQDSDLQRIVHGNKICDELEFVYQYPDPYLMIKSPC</sequence>
<comment type="caution">
    <text evidence="1">The sequence shown here is derived from an EMBL/GenBank/DDBJ whole genome shotgun (WGS) entry which is preliminary data.</text>
</comment>
<dbReference type="RefSeq" id="WP_135709843.1">
    <property type="nucleotide sequence ID" value="NZ_CABFKI010000005.1"/>
</dbReference>
<keyword evidence="2" id="KW-1185">Reference proteome</keyword>
<evidence type="ECO:0000313" key="2">
    <source>
        <dbReference type="Proteomes" id="UP000308167"/>
    </source>
</evidence>
<dbReference type="EMBL" id="CABFKI010000005">
    <property type="protein sequence ID" value="VTU07655.1"/>
    <property type="molecule type" value="Genomic_DNA"/>
</dbReference>
<dbReference type="SUPFAM" id="SSF51735">
    <property type="entry name" value="NAD(P)-binding Rossmann-fold domains"/>
    <property type="match status" value="1"/>
</dbReference>
<dbReference type="GeneID" id="86155428"/>
<gene>
    <name evidence="1" type="primary">yeeZ</name>
    <name evidence="1" type="ORF">SAMEA1410922_01034</name>
</gene>
<dbReference type="PANTHER" id="PTHR48079:SF6">
    <property type="entry name" value="NAD(P)-BINDING DOMAIN-CONTAINING PROTEIN-RELATED"/>
    <property type="match status" value="1"/>
</dbReference>
<dbReference type="Proteomes" id="UP000308167">
    <property type="component" value="Unassembled WGS sequence"/>
</dbReference>
<organism evidence="1 2">
    <name type="scientific">Actinobacillus porcinus</name>
    <dbReference type="NCBI Taxonomy" id="51048"/>
    <lineage>
        <taxon>Bacteria</taxon>
        <taxon>Pseudomonadati</taxon>
        <taxon>Pseudomonadota</taxon>
        <taxon>Gammaproteobacteria</taxon>
        <taxon>Pasteurellales</taxon>
        <taxon>Pasteurellaceae</taxon>
        <taxon>Actinobacillus</taxon>
    </lineage>
</organism>
<dbReference type="InterPro" id="IPR036291">
    <property type="entry name" value="NAD(P)-bd_dom_sf"/>
</dbReference>
<dbReference type="PANTHER" id="PTHR48079">
    <property type="entry name" value="PROTEIN YEEZ"/>
    <property type="match status" value="1"/>
</dbReference>
<dbReference type="InterPro" id="IPR051783">
    <property type="entry name" value="NAD(P)-dependent_oxidoreduct"/>
</dbReference>
<accession>A0ABY6TJ93</accession>
<evidence type="ECO:0000313" key="1">
    <source>
        <dbReference type="EMBL" id="VTU07655.1"/>
    </source>
</evidence>
<proteinExistence type="predicted"/>
<dbReference type="Gene3D" id="3.40.50.720">
    <property type="entry name" value="NAD(P)-binding Rossmann-like Domain"/>
    <property type="match status" value="1"/>
</dbReference>
<protein>
    <submittedName>
        <fullName evidence="1">Uncharacterized protein</fullName>
    </submittedName>
</protein>
<name>A0ABY6TJ93_9PAST</name>